<sequence length="75" mass="7983">MEEHLAPRGGLQKVDAPQEGGLARAGGADDADHVPAAHGKINVPQHIVFPKALAQMPDLQNRLSAHLRVSPLLPR</sequence>
<protein>
    <submittedName>
        <fullName evidence="2">Uncharacterized protein</fullName>
    </submittedName>
</protein>
<gene>
    <name evidence="2" type="ORF">SDC9_136686</name>
</gene>
<organism evidence="2">
    <name type="scientific">bioreactor metagenome</name>
    <dbReference type="NCBI Taxonomy" id="1076179"/>
    <lineage>
        <taxon>unclassified sequences</taxon>
        <taxon>metagenomes</taxon>
        <taxon>ecological metagenomes</taxon>
    </lineage>
</organism>
<proteinExistence type="predicted"/>
<feature type="region of interest" description="Disordered" evidence="1">
    <location>
        <begin position="1"/>
        <end position="39"/>
    </location>
</feature>
<comment type="caution">
    <text evidence="2">The sequence shown here is derived from an EMBL/GenBank/DDBJ whole genome shotgun (WGS) entry which is preliminary data.</text>
</comment>
<evidence type="ECO:0000313" key="2">
    <source>
        <dbReference type="EMBL" id="MPM89576.1"/>
    </source>
</evidence>
<dbReference type="EMBL" id="VSSQ01036980">
    <property type="protein sequence ID" value="MPM89576.1"/>
    <property type="molecule type" value="Genomic_DNA"/>
</dbReference>
<reference evidence="2" key="1">
    <citation type="submission" date="2019-08" db="EMBL/GenBank/DDBJ databases">
        <authorList>
            <person name="Kucharzyk K."/>
            <person name="Murdoch R.W."/>
            <person name="Higgins S."/>
            <person name="Loffler F."/>
        </authorList>
    </citation>
    <scope>NUCLEOTIDE SEQUENCE</scope>
</reference>
<dbReference type="AntiFam" id="ANF00095">
    <property type="entry name" value="Shadow ORF (opposite ABC transporters)"/>
</dbReference>
<dbReference type="AlphaFoldDB" id="A0A645DJU2"/>
<evidence type="ECO:0000256" key="1">
    <source>
        <dbReference type="SAM" id="MobiDB-lite"/>
    </source>
</evidence>
<name>A0A645DJU2_9ZZZZ</name>
<accession>A0A645DJU2</accession>